<evidence type="ECO:0000313" key="1">
    <source>
        <dbReference type="EMBL" id="KWZ82455.1"/>
    </source>
</evidence>
<dbReference type="Proteomes" id="UP000070092">
    <property type="component" value="Unassembled WGS sequence"/>
</dbReference>
<proteinExistence type="predicted"/>
<organism evidence="1 2">
    <name type="scientific">Bifidobacterium bifidum</name>
    <dbReference type="NCBI Taxonomy" id="1681"/>
    <lineage>
        <taxon>Bacteria</taxon>
        <taxon>Bacillati</taxon>
        <taxon>Actinomycetota</taxon>
        <taxon>Actinomycetes</taxon>
        <taxon>Bifidobacteriales</taxon>
        <taxon>Bifidobacteriaceae</taxon>
        <taxon>Bifidobacterium</taxon>
    </lineage>
</organism>
<name>A0A133KSF3_BIFBI</name>
<dbReference type="AlphaFoldDB" id="A0A133KSF3"/>
<comment type="caution">
    <text evidence="1">The sequence shown here is derived from an EMBL/GenBank/DDBJ whole genome shotgun (WGS) entry which is preliminary data.</text>
</comment>
<dbReference type="EMBL" id="LRPO01000013">
    <property type="protein sequence ID" value="KWZ82455.1"/>
    <property type="molecule type" value="Genomic_DNA"/>
</dbReference>
<accession>A0A133KSF3</accession>
<evidence type="ECO:0000313" key="2">
    <source>
        <dbReference type="Proteomes" id="UP000070092"/>
    </source>
</evidence>
<gene>
    <name evidence="1" type="ORF">HMPREF3196_00313</name>
</gene>
<protein>
    <submittedName>
        <fullName evidence="1">Uncharacterized protein</fullName>
    </submittedName>
</protein>
<sequence length="98" mass="11088">MFEQRLADGPPDGHLRVQRTVRVLEDVLHLRTYRAQFALGELEQVMSLEQHLVALLDGLFVARLVVGHDTVPVVLRPRAHLHSRCHLGIRARLEDGGL</sequence>
<reference evidence="1 2" key="1">
    <citation type="submission" date="2016-01" db="EMBL/GenBank/DDBJ databases">
        <authorList>
            <person name="Oliw E.H."/>
        </authorList>
    </citation>
    <scope>NUCLEOTIDE SEQUENCE [LARGE SCALE GENOMIC DNA]</scope>
    <source>
        <strain evidence="1 2">MJR8628B</strain>
    </source>
</reference>
<dbReference type="PATRIC" id="fig|1681.53.peg.302"/>